<keyword evidence="7 10" id="KW-0234">DNA repair</keyword>
<feature type="domain" description="Helicase ATP-binding" evidence="11">
    <location>
        <begin position="42"/>
        <end position="212"/>
    </location>
</feature>
<dbReference type="GO" id="GO:0005524">
    <property type="term" value="F:ATP binding"/>
    <property type="evidence" value="ECO:0007669"/>
    <property type="project" value="UniProtKB-UniRule"/>
</dbReference>
<accession>A0A075FUR4</accession>
<evidence type="ECO:0000256" key="6">
    <source>
        <dbReference type="ARBA" id="ARBA00023125"/>
    </source>
</evidence>
<dbReference type="InterPro" id="IPR036390">
    <property type="entry name" value="WH_DNA-bd_sf"/>
</dbReference>
<proteinExistence type="inferred from homology"/>
<dbReference type="SUPFAM" id="SSF52540">
    <property type="entry name" value="P-loop containing nucleoside triphosphate hydrolases"/>
    <property type="match status" value="2"/>
</dbReference>
<dbReference type="InterPro" id="IPR022965">
    <property type="entry name" value="Helicase_Hel308"/>
</dbReference>
<dbReference type="CDD" id="cd18795">
    <property type="entry name" value="SF2_C_Ski2"/>
    <property type="match status" value="1"/>
</dbReference>
<dbReference type="PANTHER" id="PTHR47961:SF10">
    <property type="entry name" value="ATP-DEPENDENT DNA HELICASE HEL308"/>
    <property type="match status" value="1"/>
</dbReference>
<evidence type="ECO:0000256" key="4">
    <source>
        <dbReference type="ARBA" id="ARBA00022806"/>
    </source>
</evidence>
<dbReference type="InterPro" id="IPR014001">
    <property type="entry name" value="Helicase_ATP-bd"/>
</dbReference>
<dbReference type="Gene3D" id="1.10.3380.30">
    <property type="match status" value="1"/>
</dbReference>
<keyword evidence="3 10" id="KW-0378">Hydrolase</keyword>
<name>A0A075FUR4_9EURY</name>
<dbReference type="PROSITE" id="PS51192">
    <property type="entry name" value="HELICASE_ATP_BIND_1"/>
    <property type="match status" value="1"/>
</dbReference>
<dbReference type="Gene3D" id="1.10.150.20">
    <property type="entry name" value="5' to 3' exonuclease, C-terminal subdomain"/>
    <property type="match status" value="1"/>
</dbReference>
<sequence>MTQSAGPPPSRLEDLGLDDRVVSMLREDWSIEELFPPQAEALPHALSGRNVMLTIPTASGKSLVAYLAIVHRLTSDLEGARALYVVPLKALASEKARELRDIASSVGLRVGLAIGDREGETGMLEEADILVCTSEKLDSLLRTQSELIDRVGIVVSDEFHLLHDPGRGPTLEVLLSRIRHSRPEAQIIALSATVGNADEMAEWLDSELVVSEWRPVTLRYGTLTGLEGKVHRVDGQGTGEAPEARALEGKTTRPLQAILQDTIRNEGQLLVFVSSRASAQKEARELSKHIRHMLVDGGLDVSQDVIDRWEGIAAGLLGRGEASASVSSLATSLRGGVAFHHAGLTGRHRGVVEDSFRSGDLFCVVATPTLAQGVNLPARTVVVRDYRRWSTAAGMTMPLPVLEVLQMMGRAGRPKYDDVGDAWLLAKGRDEEVRLVDLYLHGKPEEVTSKLANPNALRAEEDPALLTHVLSMIATGGTTDRDALGRFFSKTFLATQLDSESLASRIDDVVSWLASNGMVDRLGESDEVKARILEEPPVEQPEEWEDEMPSWVDSATEVKGLDVASEPIRRNGERPRRGPPIFGFRKASMHDSFEADPPESASMSYSATNLGERVAQLYLNPISGRIIRDGLAKAMATLTGEDDYGQVSPLSLLHLVSCTPDFLPLWPRKGDYDAIQAALHGHEREFLAQAVDLDEERRMKGVLVLQSWAEEARVERIEKDWGVQPGDLRGRVELAEWLLYATRRILAEDEELSSMSSNAHRTLVEAIDEIHRRVRYGCKADLLGLVALRGVGRARARQMVDLLGVSNAADVAALTERDMQKLSDLRGWSPRLVDGLVATAGRAIRRGSG</sequence>
<evidence type="ECO:0000259" key="11">
    <source>
        <dbReference type="PROSITE" id="PS51192"/>
    </source>
</evidence>
<keyword evidence="8 10" id="KW-0413">Isomerase</keyword>
<protein>
    <recommendedName>
        <fullName evidence="10">ATP-dependent DNA helicase Hel308</fullName>
        <ecNumber evidence="10">5.6.2.4</ecNumber>
    </recommendedName>
    <alternativeName>
        <fullName evidence="10">DNA 3'-5' helicase Hel308</fullName>
    </alternativeName>
</protein>
<dbReference type="Pfam" id="PF00270">
    <property type="entry name" value="DEAD"/>
    <property type="match status" value="1"/>
</dbReference>
<evidence type="ECO:0000256" key="9">
    <source>
        <dbReference type="ARBA" id="ARBA00034617"/>
    </source>
</evidence>
<keyword evidence="2 10" id="KW-0227">DNA damage</keyword>
<dbReference type="AlphaFoldDB" id="A0A075FUR4"/>
<evidence type="ECO:0000256" key="5">
    <source>
        <dbReference type="ARBA" id="ARBA00022840"/>
    </source>
</evidence>
<keyword evidence="4 10" id="KW-0347">Helicase</keyword>
<comment type="function">
    <text evidence="10">DNA-dependent ATPase and 3'-5' DNA helicase that may be involved in repair of stalled replication forks.</text>
</comment>
<dbReference type="InterPro" id="IPR011545">
    <property type="entry name" value="DEAD/DEAH_box_helicase_dom"/>
</dbReference>
<evidence type="ECO:0000256" key="8">
    <source>
        <dbReference type="ARBA" id="ARBA00023235"/>
    </source>
</evidence>
<reference evidence="13" key="1">
    <citation type="journal article" date="2014" name="Genome Biol. Evol.">
        <title>Pangenome evidence for extensive interdomain horizontal transfer affecting lineage core and shell genes in uncultured planktonic thaumarchaeota and euryarchaeota.</title>
        <authorList>
            <person name="Deschamps P."/>
            <person name="Zivanovic Y."/>
            <person name="Moreira D."/>
            <person name="Rodriguez-Valera F."/>
            <person name="Lopez-Garcia P."/>
        </authorList>
    </citation>
    <scope>NUCLEOTIDE SEQUENCE</scope>
</reference>
<dbReference type="InterPro" id="IPR050474">
    <property type="entry name" value="Hel308_SKI2-like"/>
</dbReference>
<dbReference type="EC" id="5.6.2.4" evidence="10"/>
<dbReference type="SUPFAM" id="SSF46785">
    <property type="entry name" value="Winged helix' DNA-binding domain"/>
    <property type="match status" value="1"/>
</dbReference>
<dbReference type="GO" id="GO:0006281">
    <property type="term" value="P:DNA repair"/>
    <property type="evidence" value="ECO:0007669"/>
    <property type="project" value="UniProtKB-UniRule"/>
</dbReference>
<comment type="subunit">
    <text evidence="10">Monomer.</text>
</comment>
<comment type="catalytic activity">
    <reaction evidence="9 10">
        <text>Couples ATP hydrolysis with the unwinding of duplex DNA by translocating in the 3'-5' direction.</text>
        <dbReference type="EC" id="5.6.2.4"/>
    </reaction>
</comment>
<dbReference type="Pfam" id="PF00271">
    <property type="entry name" value="Helicase_C"/>
    <property type="match status" value="1"/>
</dbReference>
<evidence type="ECO:0000256" key="3">
    <source>
        <dbReference type="ARBA" id="ARBA00022801"/>
    </source>
</evidence>
<dbReference type="InterPro" id="IPR027417">
    <property type="entry name" value="P-loop_NTPase"/>
</dbReference>
<comment type="similarity">
    <text evidence="10">Belongs to the helicase family. Hel308 subfamily.</text>
</comment>
<dbReference type="Pfam" id="PF21280">
    <property type="entry name" value="Helicase_dom4_arc"/>
    <property type="match status" value="1"/>
</dbReference>
<dbReference type="GO" id="GO:0043138">
    <property type="term" value="F:3'-5' DNA helicase activity"/>
    <property type="evidence" value="ECO:0007669"/>
    <property type="project" value="UniProtKB-UniRule"/>
</dbReference>
<dbReference type="Gene3D" id="3.40.50.300">
    <property type="entry name" value="P-loop containing nucleotide triphosphate hydrolases"/>
    <property type="match status" value="2"/>
</dbReference>
<dbReference type="Gene3D" id="1.10.10.10">
    <property type="entry name" value="Winged helix-like DNA-binding domain superfamily/Winged helix DNA-binding domain"/>
    <property type="match status" value="1"/>
</dbReference>
<keyword evidence="1 10" id="KW-0547">Nucleotide-binding</keyword>
<keyword evidence="6 10" id="KW-0238">DNA-binding</keyword>
<evidence type="ECO:0000256" key="2">
    <source>
        <dbReference type="ARBA" id="ARBA00022763"/>
    </source>
</evidence>
<evidence type="ECO:0000256" key="7">
    <source>
        <dbReference type="ARBA" id="ARBA00023204"/>
    </source>
</evidence>
<dbReference type="PANTHER" id="PTHR47961">
    <property type="entry name" value="DNA POLYMERASE THETA, PUTATIVE (AFU_ORTHOLOGUE AFUA_1G05260)-RELATED"/>
    <property type="match status" value="1"/>
</dbReference>
<dbReference type="GO" id="GO:0003677">
    <property type="term" value="F:DNA binding"/>
    <property type="evidence" value="ECO:0007669"/>
    <property type="project" value="UniProtKB-UniRule"/>
</dbReference>
<evidence type="ECO:0000256" key="1">
    <source>
        <dbReference type="ARBA" id="ARBA00022741"/>
    </source>
</evidence>
<organism evidence="13">
    <name type="scientific">uncultured marine group II/III euryarchaeote AD1000_57_E07</name>
    <dbReference type="NCBI Taxonomy" id="1457787"/>
    <lineage>
        <taxon>Archaea</taxon>
        <taxon>Methanobacteriati</taxon>
        <taxon>Methanobacteriota</taxon>
        <taxon>environmental samples</taxon>
    </lineage>
</organism>
<evidence type="ECO:0000313" key="13">
    <source>
        <dbReference type="EMBL" id="AIE95098.1"/>
    </source>
</evidence>
<feature type="binding site" evidence="10">
    <location>
        <position position="38"/>
    </location>
    <ligand>
        <name>ATP</name>
        <dbReference type="ChEBI" id="CHEBI:30616"/>
    </ligand>
</feature>
<dbReference type="HAMAP" id="MF_00442">
    <property type="entry name" value="Helicase_Hel308"/>
    <property type="match status" value="1"/>
</dbReference>
<dbReference type="GO" id="GO:0016887">
    <property type="term" value="F:ATP hydrolysis activity"/>
    <property type="evidence" value="ECO:0007669"/>
    <property type="project" value="RHEA"/>
</dbReference>
<dbReference type="EMBL" id="KF900439">
    <property type="protein sequence ID" value="AIE95098.1"/>
    <property type="molecule type" value="Genomic_DNA"/>
</dbReference>
<evidence type="ECO:0000259" key="12">
    <source>
        <dbReference type="PROSITE" id="PS51194"/>
    </source>
</evidence>
<dbReference type="SMART" id="SM00490">
    <property type="entry name" value="HELICc"/>
    <property type="match status" value="1"/>
</dbReference>
<dbReference type="InterPro" id="IPR036388">
    <property type="entry name" value="WH-like_DNA-bd_sf"/>
</dbReference>
<dbReference type="PROSITE" id="PS51194">
    <property type="entry name" value="HELICASE_CTER"/>
    <property type="match status" value="1"/>
</dbReference>
<evidence type="ECO:0000256" key="10">
    <source>
        <dbReference type="HAMAP-Rule" id="MF_00442"/>
    </source>
</evidence>
<gene>
    <name evidence="13" type="primary">helS</name>
    <name evidence="10" type="synonym">hel308</name>
</gene>
<dbReference type="SUPFAM" id="SSF158702">
    <property type="entry name" value="Sec63 N-terminal domain-like"/>
    <property type="match status" value="1"/>
</dbReference>
<dbReference type="SMART" id="SM00487">
    <property type="entry name" value="DEXDc"/>
    <property type="match status" value="1"/>
</dbReference>
<keyword evidence="5 10" id="KW-0067">ATP-binding</keyword>
<dbReference type="InterPro" id="IPR001650">
    <property type="entry name" value="Helicase_C-like"/>
</dbReference>
<dbReference type="InterPro" id="IPR048772">
    <property type="entry name" value="Hel308-like_dom4"/>
</dbReference>
<feature type="domain" description="Helicase C-terminal" evidence="12">
    <location>
        <begin position="258"/>
        <end position="464"/>
    </location>
</feature>
<comment type="catalytic activity">
    <reaction evidence="10">
        <text>ATP + H2O = ADP + phosphate + H(+)</text>
        <dbReference type="Rhea" id="RHEA:13065"/>
        <dbReference type="ChEBI" id="CHEBI:15377"/>
        <dbReference type="ChEBI" id="CHEBI:15378"/>
        <dbReference type="ChEBI" id="CHEBI:30616"/>
        <dbReference type="ChEBI" id="CHEBI:43474"/>
        <dbReference type="ChEBI" id="CHEBI:456216"/>
        <dbReference type="EC" id="5.6.2.4"/>
    </reaction>
</comment>